<keyword evidence="1" id="KW-0472">Membrane</keyword>
<name>A0ABY3FN36_9FLAO</name>
<gene>
    <name evidence="2" type="ORF">IQ05_00383</name>
</gene>
<feature type="transmembrane region" description="Helical" evidence="1">
    <location>
        <begin position="93"/>
        <end position="113"/>
    </location>
</feature>
<dbReference type="NCBIfam" id="TIGR04127">
    <property type="entry name" value="flavo_near_exo"/>
    <property type="match status" value="1"/>
</dbReference>
<keyword evidence="1" id="KW-0812">Transmembrane</keyword>
<accession>A0ABY3FN36</accession>
<keyword evidence="3" id="KW-1185">Reference proteome</keyword>
<dbReference type="InterPro" id="IPR026414">
    <property type="entry name" value="ExosoTase_F-assoc_memb"/>
</dbReference>
<sequence>MRQKKQNKIFRILAIVILLFLIILVRAYENQLFNDPLLEFFKKDFSSLSLPDVSNYAYFIVLFFRYAINTVLSLGIIYFVFNEIELVKLSLVLYLLFFAVLIIGFFTVANISYENQKWHLFYIRRFIIQPIFLLLFVAGFYYQKRR</sequence>
<feature type="transmembrane region" description="Helical" evidence="1">
    <location>
        <begin position="119"/>
        <end position="142"/>
    </location>
</feature>
<protein>
    <submittedName>
        <fullName evidence="2">Exosortase F-associated protein</fullName>
    </submittedName>
</protein>
<evidence type="ECO:0000256" key="1">
    <source>
        <dbReference type="SAM" id="Phobius"/>
    </source>
</evidence>
<dbReference type="EMBL" id="VLKO01000002">
    <property type="protein sequence ID" value="TWI02153.1"/>
    <property type="molecule type" value="Genomic_DNA"/>
</dbReference>
<evidence type="ECO:0000313" key="2">
    <source>
        <dbReference type="EMBL" id="TWI02153.1"/>
    </source>
</evidence>
<reference evidence="2 3" key="1">
    <citation type="journal article" date="2015" name="Stand. Genomic Sci.">
        <title>Genomic Encyclopedia of Bacterial and Archaeal Type Strains, Phase III: the genomes of soil and plant-associated and newly described type strains.</title>
        <authorList>
            <person name="Whitman W.B."/>
            <person name="Woyke T."/>
            <person name="Klenk H.P."/>
            <person name="Zhou Y."/>
            <person name="Lilburn T.G."/>
            <person name="Beck B.J."/>
            <person name="De Vos P."/>
            <person name="Vandamme P."/>
            <person name="Eisen J.A."/>
            <person name="Garrity G."/>
            <person name="Hugenholtz P."/>
            <person name="Kyrpides N.C."/>
        </authorList>
    </citation>
    <scope>NUCLEOTIDE SEQUENCE [LARGE SCALE GENOMIC DNA]</scope>
    <source>
        <strain evidence="2 3">CGMCC 1.6847</strain>
    </source>
</reference>
<dbReference type="Proteomes" id="UP000317519">
    <property type="component" value="Unassembled WGS sequence"/>
</dbReference>
<keyword evidence="1" id="KW-1133">Transmembrane helix</keyword>
<comment type="caution">
    <text evidence="2">The sequence shown here is derived from an EMBL/GenBank/DDBJ whole genome shotgun (WGS) entry which is preliminary data.</text>
</comment>
<dbReference type="RefSeq" id="WP_158634566.1">
    <property type="nucleotide sequence ID" value="NZ_VLKO01000002.1"/>
</dbReference>
<evidence type="ECO:0000313" key="3">
    <source>
        <dbReference type="Proteomes" id="UP000317519"/>
    </source>
</evidence>
<proteinExistence type="predicted"/>
<feature type="transmembrane region" description="Helical" evidence="1">
    <location>
        <begin position="56"/>
        <end position="81"/>
    </location>
</feature>
<organism evidence="2 3">
    <name type="scientific">Flavobacterium tiangeerense</name>
    <dbReference type="NCBI Taxonomy" id="459471"/>
    <lineage>
        <taxon>Bacteria</taxon>
        <taxon>Pseudomonadati</taxon>
        <taxon>Bacteroidota</taxon>
        <taxon>Flavobacteriia</taxon>
        <taxon>Flavobacteriales</taxon>
        <taxon>Flavobacteriaceae</taxon>
        <taxon>Flavobacterium</taxon>
    </lineage>
</organism>